<dbReference type="Proteomes" id="UP000276133">
    <property type="component" value="Unassembled WGS sequence"/>
</dbReference>
<name>A0A3M7T8X7_BRAPC</name>
<reference evidence="1 2" key="1">
    <citation type="journal article" date="2018" name="Sci. Rep.">
        <title>Genomic signatures of local adaptation to the degree of environmental predictability in rotifers.</title>
        <authorList>
            <person name="Franch-Gras L."/>
            <person name="Hahn C."/>
            <person name="Garcia-Roger E.M."/>
            <person name="Carmona M.J."/>
            <person name="Serra M."/>
            <person name="Gomez A."/>
        </authorList>
    </citation>
    <scope>NUCLEOTIDE SEQUENCE [LARGE SCALE GENOMIC DNA]</scope>
    <source>
        <strain evidence="1">HYR1</strain>
    </source>
</reference>
<gene>
    <name evidence="1" type="ORF">BpHYR1_042723</name>
</gene>
<evidence type="ECO:0000313" key="1">
    <source>
        <dbReference type="EMBL" id="RNA44544.1"/>
    </source>
</evidence>
<protein>
    <submittedName>
        <fullName evidence="1">Uncharacterized protein</fullName>
    </submittedName>
</protein>
<sequence length="234" mass="27010">MAVLLKIYSSFAFEPLENYESSFCLMIQMCKTFMYFIPYEPMVQVRRGKYLNNILGINYIGSYGIDAGIKKIIIASLTIPQVSNLEYKPILDSLQHFANLMYAYRDNQDLFLIKSGKDSYLTYEELRTFCLLDTRPEQNLTKWSQVLVKTSYMKCLDISTTPNEVKKPRISDSGEGCFKGLENVLRASSNGLKMSQKKEIQSKEKNYTVQNLKYTISDELEDEEDVHESLLKAN</sequence>
<keyword evidence="2" id="KW-1185">Reference proteome</keyword>
<organism evidence="1 2">
    <name type="scientific">Brachionus plicatilis</name>
    <name type="common">Marine rotifer</name>
    <name type="synonym">Brachionus muelleri</name>
    <dbReference type="NCBI Taxonomy" id="10195"/>
    <lineage>
        <taxon>Eukaryota</taxon>
        <taxon>Metazoa</taxon>
        <taxon>Spiralia</taxon>
        <taxon>Gnathifera</taxon>
        <taxon>Rotifera</taxon>
        <taxon>Eurotatoria</taxon>
        <taxon>Monogononta</taxon>
        <taxon>Pseudotrocha</taxon>
        <taxon>Ploima</taxon>
        <taxon>Brachionidae</taxon>
        <taxon>Brachionus</taxon>
    </lineage>
</organism>
<accession>A0A3M7T8X7</accession>
<dbReference type="AlphaFoldDB" id="A0A3M7T8X7"/>
<dbReference type="EMBL" id="REGN01000089">
    <property type="protein sequence ID" value="RNA44544.1"/>
    <property type="molecule type" value="Genomic_DNA"/>
</dbReference>
<comment type="caution">
    <text evidence="1">The sequence shown here is derived from an EMBL/GenBank/DDBJ whole genome shotgun (WGS) entry which is preliminary data.</text>
</comment>
<proteinExistence type="predicted"/>
<evidence type="ECO:0000313" key="2">
    <source>
        <dbReference type="Proteomes" id="UP000276133"/>
    </source>
</evidence>